<organism evidence="1 2">
    <name type="scientific">Thalictrum thalictroides</name>
    <name type="common">Rue-anemone</name>
    <name type="synonym">Anemone thalictroides</name>
    <dbReference type="NCBI Taxonomy" id="46969"/>
    <lineage>
        <taxon>Eukaryota</taxon>
        <taxon>Viridiplantae</taxon>
        <taxon>Streptophyta</taxon>
        <taxon>Embryophyta</taxon>
        <taxon>Tracheophyta</taxon>
        <taxon>Spermatophyta</taxon>
        <taxon>Magnoliopsida</taxon>
        <taxon>Ranunculales</taxon>
        <taxon>Ranunculaceae</taxon>
        <taxon>Thalictroideae</taxon>
        <taxon>Thalictrum</taxon>
    </lineage>
</organism>
<gene>
    <name evidence="1" type="ORF">FRX31_035064</name>
</gene>
<protein>
    <submittedName>
        <fullName evidence="1">Uncharacterized protein</fullName>
    </submittedName>
</protein>
<evidence type="ECO:0000313" key="2">
    <source>
        <dbReference type="Proteomes" id="UP000554482"/>
    </source>
</evidence>
<name>A0A7J6US55_THATH</name>
<dbReference type="OrthoDB" id="1745621at2759"/>
<dbReference type="AlphaFoldDB" id="A0A7J6US55"/>
<evidence type="ECO:0000313" key="1">
    <source>
        <dbReference type="EMBL" id="KAF5175349.1"/>
    </source>
</evidence>
<dbReference type="EMBL" id="JABWDY010044186">
    <property type="protein sequence ID" value="KAF5175349.1"/>
    <property type="molecule type" value="Genomic_DNA"/>
</dbReference>
<proteinExistence type="predicted"/>
<comment type="caution">
    <text evidence="1">The sequence shown here is derived from an EMBL/GenBank/DDBJ whole genome shotgun (WGS) entry which is preliminary data.</text>
</comment>
<accession>A0A7J6US55</accession>
<dbReference type="Proteomes" id="UP000554482">
    <property type="component" value="Unassembled WGS sequence"/>
</dbReference>
<feature type="non-terminal residue" evidence="1">
    <location>
        <position position="1"/>
    </location>
</feature>
<keyword evidence="2" id="KW-1185">Reference proteome</keyword>
<sequence>MDQKVERLESEVAELSIGQKKILDRLDELVDKVNSCPFPAPANLEHEAENSMAPLRDLGERSGNIFGLRFLPDSAEQFDVVVASGDRISSQ</sequence>
<reference evidence="1 2" key="1">
    <citation type="submission" date="2020-06" db="EMBL/GenBank/DDBJ databases">
        <title>Transcriptomic and genomic resources for Thalictrum thalictroides and T. hernandezii: Facilitating candidate gene discovery in an emerging model plant lineage.</title>
        <authorList>
            <person name="Arias T."/>
            <person name="Riano-Pachon D.M."/>
            <person name="Di Stilio V.S."/>
        </authorList>
    </citation>
    <scope>NUCLEOTIDE SEQUENCE [LARGE SCALE GENOMIC DNA]</scope>
    <source>
        <strain evidence="2">cv. WT478/WT964</strain>
        <tissue evidence="1">Leaves</tissue>
    </source>
</reference>